<dbReference type="PANTHER" id="PTHR43421:SF1">
    <property type="entry name" value="METALLOPROTEASE PMBA"/>
    <property type="match status" value="1"/>
</dbReference>
<dbReference type="Proteomes" id="UP000572377">
    <property type="component" value="Unassembled WGS sequence"/>
</dbReference>
<dbReference type="Gene3D" id="3.30.2290.10">
    <property type="entry name" value="PmbA/TldD superfamily"/>
    <property type="match status" value="1"/>
</dbReference>
<evidence type="ECO:0000313" key="5">
    <source>
        <dbReference type="EMBL" id="NNU79019.1"/>
    </source>
</evidence>
<evidence type="ECO:0000259" key="2">
    <source>
        <dbReference type="Pfam" id="PF01523"/>
    </source>
</evidence>
<dbReference type="InterPro" id="IPR045570">
    <property type="entry name" value="Metalloprtase-TldD/E_cen_dom"/>
</dbReference>
<feature type="domain" description="Metalloprotease TldD/E C-terminal" evidence="3">
    <location>
        <begin position="232"/>
        <end position="448"/>
    </location>
</feature>
<name>A0A849KQA8_9RHOB</name>
<protein>
    <submittedName>
        <fullName evidence="5">TldD/PmbA family protein</fullName>
    </submittedName>
</protein>
<proteinExistence type="inferred from homology"/>
<dbReference type="InterPro" id="IPR035068">
    <property type="entry name" value="TldD/PmbA_N"/>
</dbReference>
<reference evidence="5 6" key="1">
    <citation type="submission" date="2020-05" db="EMBL/GenBank/DDBJ databases">
        <title>Gimesia benthica sp. nov., a novel planctomycete isolated from a deep-sea water sample of the Northwest Indian Ocean.</title>
        <authorList>
            <person name="Wang J."/>
            <person name="Ruan C."/>
            <person name="Song L."/>
            <person name="Zhu Y."/>
            <person name="Li A."/>
            <person name="Zheng X."/>
            <person name="Wang L."/>
            <person name="Lu Z."/>
            <person name="Huang Y."/>
            <person name="Du W."/>
            <person name="Zhou Y."/>
            <person name="Huang L."/>
            <person name="Dai X."/>
        </authorList>
    </citation>
    <scope>NUCLEOTIDE SEQUENCE [LARGE SCALE GENOMIC DNA]</scope>
    <source>
        <strain evidence="5 6">YYQ-30</strain>
    </source>
</reference>
<feature type="domain" description="Metalloprotease TldD/E N-terminal" evidence="2">
    <location>
        <begin position="25"/>
        <end position="89"/>
    </location>
</feature>
<keyword evidence="6" id="KW-1185">Reference proteome</keyword>
<evidence type="ECO:0000259" key="4">
    <source>
        <dbReference type="Pfam" id="PF19290"/>
    </source>
</evidence>
<dbReference type="EMBL" id="JABFBC010000001">
    <property type="protein sequence ID" value="NNU79019.1"/>
    <property type="molecule type" value="Genomic_DNA"/>
</dbReference>
<evidence type="ECO:0000259" key="3">
    <source>
        <dbReference type="Pfam" id="PF19289"/>
    </source>
</evidence>
<dbReference type="AlphaFoldDB" id="A0A849KQA8"/>
<dbReference type="InterPro" id="IPR002510">
    <property type="entry name" value="Metalloprtase-TldD/E_N"/>
</dbReference>
<dbReference type="InterPro" id="IPR045569">
    <property type="entry name" value="Metalloprtase-TldD/E_C"/>
</dbReference>
<dbReference type="InterPro" id="IPR036059">
    <property type="entry name" value="TldD/PmbA_sf"/>
</dbReference>
<dbReference type="Pfam" id="PF19290">
    <property type="entry name" value="PmbA_TldD_2nd"/>
    <property type="match status" value="1"/>
</dbReference>
<comment type="caution">
    <text evidence="5">The sequence shown here is derived from an EMBL/GenBank/DDBJ whole genome shotgun (WGS) entry which is preliminary data.</text>
</comment>
<dbReference type="SUPFAM" id="SSF111283">
    <property type="entry name" value="Putative modulator of DNA gyrase, PmbA/TldD"/>
    <property type="match status" value="1"/>
</dbReference>
<dbReference type="Pfam" id="PF01523">
    <property type="entry name" value="PmbA_TldD_1st"/>
    <property type="match status" value="1"/>
</dbReference>
<organism evidence="5 6">
    <name type="scientific">Halovulum dunhuangense</name>
    <dbReference type="NCBI Taxonomy" id="1505036"/>
    <lineage>
        <taxon>Bacteria</taxon>
        <taxon>Pseudomonadati</taxon>
        <taxon>Pseudomonadota</taxon>
        <taxon>Alphaproteobacteria</taxon>
        <taxon>Rhodobacterales</taxon>
        <taxon>Paracoccaceae</taxon>
        <taxon>Halovulum</taxon>
    </lineage>
</organism>
<dbReference type="PANTHER" id="PTHR43421">
    <property type="entry name" value="METALLOPROTEASE PMBA"/>
    <property type="match status" value="1"/>
</dbReference>
<evidence type="ECO:0000313" key="6">
    <source>
        <dbReference type="Proteomes" id="UP000572377"/>
    </source>
</evidence>
<dbReference type="GO" id="GO:0006508">
    <property type="term" value="P:proteolysis"/>
    <property type="evidence" value="ECO:0007669"/>
    <property type="project" value="InterPro"/>
</dbReference>
<dbReference type="GO" id="GO:0005829">
    <property type="term" value="C:cytosol"/>
    <property type="evidence" value="ECO:0007669"/>
    <property type="project" value="TreeGrafter"/>
</dbReference>
<dbReference type="GO" id="GO:0008237">
    <property type="term" value="F:metallopeptidase activity"/>
    <property type="evidence" value="ECO:0007669"/>
    <property type="project" value="InterPro"/>
</dbReference>
<dbReference type="InterPro" id="IPR047657">
    <property type="entry name" value="PmbA"/>
</dbReference>
<feature type="domain" description="Metalloprotease TldD/E central" evidence="4">
    <location>
        <begin position="122"/>
        <end position="224"/>
    </location>
</feature>
<dbReference type="RefSeq" id="WP_171321649.1">
    <property type="nucleotide sequence ID" value="NZ_JABFBC010000001.1"/>
</dbReference>
<sequence length="449" mass="46722">MSAPQLETLAARALEAAKKAGAEAADVVAVRADGISMEIRNGALEQAERAEGTDLGLRVLIGQKQACVSISDMRPDAIRMMAERAVAMAREAPEDPTAGLADPSQLATRWDLAALDLVDPATAPDAAALAEAARAAEAAALAMKGITQVSTAGADYSRTDIHLMATNGFSGGYARTGHNVACVAITGEGLAMERDYAFEGRTHLSDMPTPEEIGRLAAERTLARAGATKPRTGAYPVLFDERIASGLIGHLLSAVNGQAIARGTSWLKHAMGEAVLPAGMSVLEEPHRPRVGGSRPFDAEGLATRDADIVTDGVLRRWVLDLASARKLGLESTANASRGTGAPPLPSVGNIRLTGPQVSRAQLLADMGEGLLVTSLMGSSINPNTGDYSRGASGFWVRGGQIAEPVNECTIAGNLRDMLMTLRMADDARPHLSRVVPSLLVEGLTVAGG</sequence>
<evidence type="ECO:0000256" key="1">
    <source>
        <dbReference type="ARBA" id="ARBA00005836"/>
    </source>
</evidence>
<dbReference type="Pfam" id="PF19289">
    <property type="entry name" value="PmbA_TldD_3rd"/>
    <property type="match status" value="1"/>
</dbReference>
<gene>
    <name evidence="5" type="ORF">HMH01_01085</name>
</gene>
<accession>A0A849KQA8</accession>
<comment type="similarity">
    <text evidence="1">Belongs to the peptidase U62 family.</text>
</comment>